<reference evidence="2" key="1">
    <citation type="submission" date="2022-12" db="EMBL/GenBank/DDBJ databases">
        <authorList>
            <person name="Petersen C."/>
        </authorList>
    </citation>
    <scope>NUCLEOTIDE SEQUENCE</scope>
    <source>
        <strain evidence="2">IBT 29495</strain>
    </source>
</reference>
<accession>A0A9W9Y4R7</accession>
<sequence length="174" mass="19966">MAKIDEPVNTSGLTMPEKSLDLQHLLDMDKGLVETDEIQNRLRKLKETVHGQEERPKKSEQQEDIFQKRITSLQKQLSIRNFVQQHGGLKERLTMHGRLLEIADQQINTQQELIRHLFDAQTSTSRQLLQQFEQCVQQPQVEEPEGQQSNLGGVNKSTDTSDYVLISEDEATTS</sequence>
<evidence type="ECO:0000256" key="1">
    <source>
        <dbReference type="SAM" id="MobiDB-lite"/>
    </source>
</evidence>
<dbReference type="AlphaFoldDB" id="A0A9W9Y4R7"/>
<dbReference type="EMBL" id="JAPWDS010000001">
    <property type="protein sequence ID" value="KAJ5519783.1"/>
    <property type="molecule type" value="Genomic_DNA"/>
</dbReference>
<feature type="region of interest" description="Disordered" evidence="1">
    <location>
        <begin position="138"/>
        <end position="174"/>
    </location>
</feature>
<evidence type="ECO:0000313" key="2">
    <source>
        <dbReference type="EMBL" id="KAJ5519783.1"/>
    </source>
</evidence>
<feature type="compositionally biased region" description="Polar residues" evidence="1">
    <location>
        <begin position="149"/>
        <end position="161"/>
    </location>
</feature>
<protein>
    <submittedName>
        <fullName evidence="2">Uncharacterized protein</fullName>
    </submittedName>
</protein>
<comment type="caution">
    <text evidence="2">The sequence shown here is derived from an EMBL/GenBank/DDBJ whole genome shotgun (WGS) entry which is preliminary data.</text>
</comment>
<reference evidence="2" key="2">
    <citation type="journal article" date="2023" name="IMA Fungus">
        <title>Comparative genomic study of the Penicillium genus elucidates a diverse pangenome and 15 lateral gene transfer events.</title>
        <authorList>
            <person name="Petersen C."/>
            <person name="Sorensen T."/>
            <person name="Nielsen M.R."/>
            <person name="Sondergaard T.E."/>
            <person name="Sorensen J.L."/>
            <person name="Fitzpatrick D.A."/>
            <person name="Frisvad J.C."/>
            <person name="Nielsen K.L."/>
        </authorList>
    </citation>
    <scope>NUCLEOTIDE SEQUENCE</scope>
    <source>
        <strain evidence="2">IBT 29495</strain>
    </source>
</reference>
<dbReference type="OrthoDB" id="4324196at2759"/>
<keyword evidence="3" id="KW-1185">Reference proteome</keyword>
<organism evidence="2 3">
    <name type="scientific">Penicillium fimorum</name>
    <dbReference type="NCBI Taxonomy" id="1882269"/>
    <lineage>
        <taxon>Eukaryota</taxon>
        <taxon>Fungi</taxon>
        <taxon>Dikarya</taxon>
        <taxon>Ascomycota</taxon>
        <taxon>Pezizomycotina</taxon>
        <taxon>Eurotiomycetes</taxon>
        <taxon>Eurotiomycetidae</taxon>
        <taxon>Eurotiales</taxon>
        <taxon>Aspergillaceae</taxon>
        <taxon>Penicillium</taxon>
    </lineage>
</organism>
<gene>
    <name evidence="2" type="ORF">N7463_000236</name>
</gene>
<evidence type="ECO:0000313" key="3">
    <source>
        <dbReference type="Proteomes" id="UP001149954"/>
    </source>
</evidence>
<proteinExistence type="predicted"/>
<name>A0A9W9Y4R7_9EURO</name>
<dbReference type="Proteomes" id="UP001149954">
    <property type="component" value="Unassembled WGS sequence"/>
</dbReference>